<organism evidence="1 2">
    <name type="scientific">Candidatus Thiomargarita nelsonii</name>
    <dbReference type="NCBI Taxonomy" id="1003181"/>
    <lineage>
        <taxon>Bacteria</taxon>
        <taxon>Pseudomonadati</taxon>
        <taxon>Pseudomonadota</taxon>
        <taxon>Gammaproteobacteria</taxon>
        <taxon>Thiotrichales</taxon>
        <taxon>Thiotrichaceae</taxon>
        <taxon>Thiomargarita</taxon>
    </lineage>
</organism>
<reference evidence="1 2" key="1">
    <citation type="journal article" date="2016" name="Front. Microbiol.">
        <title>Single-Cell (Meta-)Genomics of a Dimorphic Candidatus Thiomargarita nelsonii Reveals Genomic Plasticity.</title>
        <authorList>
            <person name="Flood B.E."/>
            <person name="Fliss P."/>
            <person name="Jones D.S."/>
            <person name="Dick G.J."/>
            <person name="Jain S."/>
            <person name="Kaster A.K."/>
            <person name="Winkel M."/>
            <person name="Mussmann M."/>
            <person name="Bailey J."/>
        </authorList>
    </citation>
    <scope>NUCLEOTIDE SEQUENCE [LARGE SCALE GENOMIC DNA]</scope>
    <source>
        <strain evidence="1">Hydrate Ridge</strain>
    </source>
</reference>
<gene>
    <name evidence="1" type="ORF">PN36_08915</name>
</gene>
<accession>A0A0A6PMZ7</accession>
<name>A0A0A6PMZ7_9GAMM</name>
<dbReference type="EMBL" id="JSZA02000026">
    <property type="protein sequence ID" value="KHD07998.1"/>
    <property type="molecule type" value="Genomic_DNA"/>
</dbReference>
<sequence>MFKVTERASAQILKAAEQGEMKGQALRLAPLRNADGSIEYNKMGFDEIKESDIHIQTQGIDIIFEPTYKDLLQDAEMDFVEIEPGQFRFIFLNPNDPHYVPPKSDKGKVS</sequence>
<dbReference type="Gene3D" id="2.60.300.12">
    <property type="entry name" value="HesB-like domain"/>
    <property type="match status" value="1"/>
</dbReference>
<dbReference type="SUPFAM" id="SSF89360">
    <property type="entry name" value="HesB-like domain"/>
    <property type="match status" value="1"/>
</dbReference>
<protein>
    <submittedName>
        <fullName evidence="1">Adhesin</fullName>
    </submittedName>
</protein>
<dbReference type="Proteomes" id="UP000030428">
    <property type="component" value="Unassembled WGS sequence"/>
</dbReference>
<evidence type="ECO:0000313" key="1">
    <source>
        <dbReference type="EMBL" id="KHD07998.1"/>
    </source>
</evidence>
<dbReference type="AlphaFoldDB" id="A0A0A6PMZ7"/>
<evidence type="ECO:0000313" key="2">
    <source>
        <dbReference type="Proteomes" id="UP000030428"/>
    </source>
</evidence>
<proteinExistence type="predicted"/>
<keyword evidence="2" id="KW-1185">Reference proteome</keyword>
<dbReference type="InterPro" id="IPR035903">
    <property type="entry name" value="HesB-like_dom_sf"/>
</dbReference>
<comment type="caution">
    <text evidence="1">The sequence shown here is derived from an EMBL/GenBank/DDBJ whole genome shotgun (WGS) entry which is preliminary data.</text>
</comment>